<reference evidence="2 3" key="1">
    <citation type="journal article" date="2023" name="G3 (Bethesda)">
        <title>A chromosome-length genome assembly and annotation of blackberry (Rubus argutus, cv. 'Hillquist').</title>
        <authorList>
            <person name="Bruna T."/>
            <person name="Aryal R."/>
            <person name="Dudchenko O."/>
            <person name="Sargent D.J."/>
            <person name="Mead D."/>
            <person name="Buti M."/>
            <person name="Cavallini A."/>
            <person name="Hytonen T."/>
            <person name="Andres J."/>
            <person name="Pham M."/>
            <person name="Weisz D."/>
            <person name="Mascagni F."/>
            <person name="Usai G."/>
            <person name="Natali L."/>
            <person name="Bassil N."/>
            <person name="Fernandez G.E."/>
            <person name="Lomsadze A."/>
            <person name="Armour M."/>
            <person name="Olukolu B."/>
            <person name="Poorten T."/>
            <person name="Britton C."/>
            <person name="Davik J."/>
            <person name="Ashrafi H."/>
            <person name="Aiden E.L."/>
            <person name="Borodovsky M."/>
            <person name="Worthington M."/>
        </authorList>
    </citation>
    <scope>NUCLEOTIDE SEQUENCE [LARGE SCALE GENOMIC DNA]</scope>
    <source>
        <strain evidence="2">PI 553951</strain>
    </source>
</reference>
<accession>A0AAW1VXZ7</accession>
<dbReference type="AlphaFoldDB" id="A0AAW1VXZ7"/>
<evidence type="ECO:0000313" key="3">
    <source>
        <dbReference type="Proteomes" id="UP001457282"/>
    </source>
</evidence>
<feature type="region of interest" description="Disordered" evidence="1">
    <location>
        <begin position="70"/>
        <end position="90"/>
    </location>
</feature>
<proteinExistence type="predicted"/>
<gene>
    <name evidence="2" type="ORF">M0R45_036182</name>
</gene>
<comment type="caution">
    <text evidence="2">The sequence shown here is derived from an EMBL/GenBank/DDBJ whole genome shotgun (WGS) entry which is preliminary data.</text>
</comment>
<evidence type="ECO:0000313" key="2">
    <source>
        <dbReference type="EMBL" id="KAK9912314.1"/>
    </source>
</evidence>
<keyword evidence="3" id="KW-1185">Reference proteome</keyword>
<organism evidence="2 3">
    <name type="scientific">Rubus argutus</name>
    <name type="common">Southern blackberry</name>
    <dbReference type="NCBI Taxonomy" id="59490"/>
    <lineage>
        <taxon>Eukaryota</taxon>
        <taxon>Viridiplantae</taxon>
        <taxon>Streptophyta</taxon>
        <taxon>Embryophyta</taxon>
        <taxon>Tracheophyta</taxon>
        <taxon>Spermatophyta</taxon>
        <taxon>Magnoliopsida</taxon>
        <taxon>eudicotyledons</taxon>
        <taxon>Gunneridae</taxon>
        <taxon>Pentapetalae</taxon>
        <taxon>rosids</taxon>
        <taxon>fabids</taxon>
        <taxon>Rosales</taxon>
        <taxon>Rosaceae</taxon>
        <taxon>Rosoideae</taxon>
        <taxon>Rosoideae incertae sedis</taxon>
        <taxon>Rubus</taxon>
    </lineage>
</organism>
<dbReference type="Proteomes" id="UP001457282">
    <property type="component" value="Unassembled WGS sequence"/>
</dbReference>
<sequence>MHLKQGRARAVISGWVRRHRGGRRRLCKSGQICVWMSLRWLTSLIDTVALVETSGGVVVMQAAIGTTSTAWRGGTGENTGSMVDGEEELR</sequence>
<protein>
    <submittedName>
        <fullName evidence="2">Uncharacterized protein</fullName>
    </submittedName>
</protein>
<dbReference type="EMBL" id="JBEDUW010000007">
    <property type="protein sequence ID" value="KAK9912314.1"/>
    <property type="molecule type" value="Genomic_DNA"/>
</dbReference>
<evidence type="ECO:0000256" key="1">
    <source>
        <dbReference type="SAM" id="MobiDB-lite"/>
    </source>
</evidence>
<name>A0AAW1VXZ7_RUBAR</name>